<organism evidence="11 12">
    <name type="scientific">Coemansia reversa (strain ATCC 12441 / NRRL 1564)</name>
    <dbReference type="NCBI Taxonomy" id="763665"/>
    <lineage>
        <taxon>Eukaryota</taxon>
        <taxon>Fungi</taxon>
        <taxon>Fungi incertae sedis</taxon>
        <taxon>Zoopagomycota</taxon>
        <taxon>Kickxellomycotina</taxon>
        <taxon>Kickxellomycetes</taxon>
        <taxon>Kickxellales</taxon>
        <taxon>Kickxellaceae</taxon>
        <taxon>Coemansia</taxon>
    </lineage>
</organism>
<gene>
    <name evidence="11" type="ORF">COEREDRAFT_93942</name>
</gene>
<evidence type="ECO:0000313" key="11">
    <source>
        <dbReference type="EMBL" id="PIA14486.1"/>
    </source>
</evidence>
<evidence type="ECO:0000256" key="5">
    <source>
        <dbReference type="ARBA" id="ARBA00022801"/>
    </source>
</evidence>
<evidence type="ECO:0000256" key="7">
    <source>
        <dbReference type="ARBA" id="ARBA00023015"/>
    </source>
</evidence>
<keyword evidence="8" id="KW-0804">Transcription</keyword>
<dbReference type="AlphaFoldDB" id="A0A2G5B638"/>
<dbReference type="GO" id="GO:0040029">
    <property type="term" value="P:epigenetic regulation of gene expression"/>
    <property type="evidence" value="ECO:0007669"/>
    <property type="project" value="TreeGrafter"/>
</dbReference>
<evidence type="ECO:0000256" key="9">
    <source>
        <dbReference type="ARBA" id="ARBA00023242"/>
    </source>
</evidence>
<dbReference type="PANTHER" id="PTHR10625">
    <property type="entry name" value="HISTONE DEACETYLASE HDAC1-RELATED"/>
    <property type="match status" value="1"/>
</dbReference>
<dbReference type="PANTHER" id="PTHR10625:SF5">
    <property type="entry name" value="HISTONE DEACETYLASE"/>
    <property type="match status" value="1"/>
</dbReference>
<proteinExistence type="inferred from homology"/>
<dbReference type="Pfam" id="PF00850">
    <property type="entry name" value="Hist_deacetyl"/>
    <property type="match status" value="1"/>
</dbReference>
<dbReference type="InterPro" id="IPR023801">
    <property type="entry name" value="His_deacetylse_dom"/>
</dbReference>
<dbReference type="OrthoDB" id="424012at2759"/>
<dbReference type="Proteomes" id="UP000242474">
    <property type="component" value="Unassembled WGS sequence"/>
</dbReference>
<evidence type="ECO:0000313" key="12">
    <source>
        <dbReference type="Proteomes" id="UP000242474"/>
    </source>
</evidence>
<dbReference type="PRINTS" id="PR01270">
    <property type="entry name" value="HDASUPER"/>
</dbReference>
<evidence type="ECO:0000259" key="10">
    <source>
        <dbReference type="Pfam" id="PF00850"/>
    </source>
</evidence>
<keyword evidence="9" id="KW-0539">Nucleus</keyword>
<dbReference type="EMBL" id="KZ303517">
    <property type="protein sequence ID" value="PIA14486.1"/>
    <property type="molecule type" value="Genomic_DNA"/>
</dbReference>
<evidence type="ECO:0000256" key="8">
    <source>
        <dbReference type="ARBA" id="ARBA00023163"/>
    </source>
</evidence>
<keyword evidence="6" id="KW-0156">Chromatin regulator</keyword>
<evidence type="ECO:0000256" key="4">
    <source>
        <dbReference type="ARBA" id="ARBA00022491"/>
    </source>
</evidence>
<dbReference type="GO" id="GO:0000118">
    <property type="term" value="C:histone deacetylase complex"/>
    <property type="evidence" value="ECO:0007669"/>
    <property type="project" value="TreeGrafter"/>
</dbReference>
<evidence type="ECO:0000256" key="1">
    <source>
        <dbReference type="ARBA" id="ARBA00004123"/>
    </source>
</evidence>
<accession>A0A2G5B638</accession>
<dbReference type="InterPro" id="IPR037138">
    <property type="entry name" value="His_deacetylse_dom_sf"/>
</dbReference>
<evidence type="ECO:0000256" key="2">
    <source>
        <dbReference type="ARBA" id="ARBA00007738"/>
    </source>
</evidence>
<dbReference type="InterPro" id="IPR000286">
    <property type="entry name" value="HDACs"/>
</dbReference>
<protein>
    <recommendedName>
        <fullName evidence="3">histone deacetylase</fullName>
        <ecNumber evidence="3">3.5.1.98</ecNumber>
    </recommendedName>
</protein>
<reference evidence="11 12" key="1">
    <citation type="journal article" date="2015" name="Genome Biol. Evol.">
        <title>Phylogenomic analyses indicate that early fungi evolved digesting cell walls of algal ancestors of land plants.</title>
        <authorList>
            <person name="Chang Y."/>
            <person name="Wang S."/>
            <person name="Sekimoto S."/>
            <person name="Aerts A.L."/>
            <person name="Choi C."/>
            <person name="Clum A."/>
            <person name="LaButti K.M."/>
            <person name="Lindquist E.A."/>
            <person name="Yee Ngan C."/>
            <person name="Ohm R.A."/>
            <person name="Salamov A.A."/>
            <person name="Grigoriev I.V."/>
            <person name="Spatafora J.W."/>
            <person name="Berbee M.L."/>
        </authorList>
    </citation>
    <scope>NUCLEOTIDE SEQUENCE [LARGE SCALE GENOMIC DNA]</scope>
    <source>
        <strain evidence="11 12">NRRL 1564</strain>
    </source>
</reference>
<dbReference type="STRING" id="763665.A0A2G5B638"/>
<feature type="domain" description="Histone deacetylase" evidence="10">
    <location>
        <begin position="37"/>
        <end position="334"/>
    </location>
</feature>
<dbReference type="Gene3D" id="3.40.800.20">
    <property type="entry name" value="Histone deacetylase domain"/>
    <property type="match status" value="1"/>
</dbReference>
<comment type="similarity">
    <text evidence="2">Belongs to the histone deacetylase family. HD type 2 subfamily.</text>
</comment>
<name>A0A2G5B638_COERN</name>
<keyword evidence="12" id="KW-1185">Reference proteome</keyword>
<evidence type="ECO:0000256" key="3">
    <source>
        <dbReference type="ARBA" id="ARBA00012111"/>
    </source>
</evidence>
<dbReference type="EC" id="3.5.1.98" evidence="3"/>
<comment type="subcellular location">
    <subcellularLocation>
        <location evidence="1">Nucleus</location>
    </subcellularLocation>
</comment>
<keyword evidence="7" id="KW-0805">Transcription regulation</keyword>
<dbReference type="InterPro" id="IPR023696">
    <property type="entry name" value="Ureohydrolase_dom_sf"/>
</dbReference>
<keyword evidence="5" id="KW-0378">Hydrolase</keyword>
<sequence length="383" mass="42748">MSIGRKSQKPRITKPVGYVYDVRMKYHQDLEDPQDPHPEDPRRIYWIYNILKKSGLLDIMQSVPVAPATDNKILRVHTKEYLEILKDTEIMEKATLLNTQQQFDSVFLCNESHYCARMSAGGLVSLCEEVARGKLESGIAIVRPPGHHACSALPMGFCLLNNVAIAVRDIQAQNLAKKVMVVDWDIHHGNGIQDIFYDDDSVLYCSMHRYDSGEFYPQNEDGDMNMVGQGAGKGYNINVPWVAAGACDGDYMYAFKRLILPVAKEFNPDFVIVASGFDAAVCDPIGECKVTPQGFACMTRMLKTVANGKLVLSLEGGYNLDAIANSALACVKVLLNVHWRAGTIPEPAIYMAYATLPETEINGVQILPYRAVQFQKKFWKSLQ</sequence>
<dbReference type="GO" id="GO:0141221">
    <property type="term" value="F:histone deacetylase activity, hydrolytic mechanism"/>
    <property type="evidence" value="ECO:0007669"/>
    <property type="project" value="UniProtKB-EC"/>
</dbReference>
<evidence type="ECO:0000256" key="6">
    <source>
        <dbReference type="ARBA" id="ARBA00022853"/>
    </source>
</evidence>
<dbReference type="SUPFAM" id="SSF52768">
    <property type="entry name" value="Arginase/deacetylase"/>
    <property type="match status" value="1"/>
</dbReference>
<keyword evidence="4" id="KW-0678">Repressor</keyword>